<organism evidence="2 3">
    <name type="scientific">Leucobacter weissii</name>
    <dbReference type="NCBI Taxonomy" id="1983706"/>
    <lineage>
        <taxon>Bacteria</taxon>
        <taxon>Bacillati</taxon>
        <taxon>Actinomycetota</taxon>
        <taxon>Actinomycetes</taxon>
        <taxon>Micrococcales</taxon>
        <taxon>Microbacteriaceae</taxon>
        <taxon>Leucobacter</taxon>
    </lineage>
</organism>
<comment type="caution">
    <text evidence="2">The sequence shown here is derived from an EMBL/GenBank/DDBJ whole genome shotgun (WGS) entry which is preliminary data.</text>
</comment>
<evidence type="ECO:0000259" key="1">
    <source>
        <dbReference type="PROSITE" id="PS50206"/>
    </source>
</evidence>
<dbReference type="PROSITE" id="PS50206">
    <property type="entry name" value="RHODANESE_3"/>
    <property type="match status" value="1"/>
</dbReference>
<dbReference type="Pfam" id="PF00581">
    <property type="entry name" value="Rhodanese"/>
    <property type="match status" value="1"/>
</dbReference>
<dbReference type="Proteomes" id="UP000664382">
    <property type="component" value="Unassembled WGS sequence"/>
</dbReference>
<dbReference type="SUPFAM" id="SSF52821">
    <property type="entry name" value="Rhodanese/Cell cycle control phosphatase"/>
    <property type="match status" value="1"/>
</dbReference>
<evidence type="ECO:0000313" key="3">
    <source>
        <dbReference type="Proteomes" id="UP000664382"/>
    </source>
</evidence>
<dbReference type="RefSeq" id="WP_208098439.1">
    <property type="nucleotide sequence ID" value="NZ_JAGDYM010000014.1"/>
</dbReference>
<feature type="domain" description="Rhodanese" evidence="1">
    <location>
        <begin position="9"/>
        <end position="98"/>
    </location>
</feature>
<protein>
    <submittedName>
        <fullName evidence="2">Rhodanese-like domain-containing protein</fullName>
    </submittedName>
</protein>
<evidence type="ECO:0000313" key="2">
    <source>
        <dbReference type="EMBL" id="MBO1902672.1"/>
    </source>
</evidence>
<dbReference type="InterPro" id="IPR001763">
    <property type="entry name" value="Rhodanese-like_dom"/>
</dbReference>
<name>A0A939MPQ0_9MICO</name>
<sequence>MSGQPPTPAPSNTVVLDVRSADERANGYLEGSVPLDFNSGEFADALPGLDKHADYLVYCAAGGRAAQAAEQLREAGAASAENLGSLEDAARITGAAIVR</sequence>
<accession>A0A939MPQ0</accession>
<reference evidence="2" key="1">
    <citation type="submission" date="2021-03" db="EMBL/GenBank/DDBJ databases">
        <title>Leucobacter chromiisoli sp. nov., isolated from chromium-containing soil of chemical plant.</title>
        <authorList>
            <person name="Xu Z."/>
        </authorList>
    </citation>
    <scope>NUCLEOTIDE SEQUENCE</scope>
    <source>
        <strain evidence="2">S27</strain>
    </source>
</reference>
<proteinExistence type="predicted"/>
<keyword evidence="3" id="KW-1185">Reference proteome</keyword>
<dbReference type="AlphaFoldDB" id="A0A939MPQ0"/>
<dbReference type="Gene3D" id="3.40.250.10">
    <property type="entry name" value="Rhodanese-like domain"/>
    <property type="match status" value="1"/>
</dbReference>
<gene>
    <name evidence="2" type="ORF">J4H92_12020</name>
</gene>
<dbReference type="CDD" id="cd00158">
    <property type="entry name" value="RHOD"/>
    <property type="match status" value="1"/>
</dbReference>
<dbReference type="EMBL" id="JAGDYM010000014">
    <property type="protein sequence ID" value="MBO1902672.1"/>
    <property type="molecule type" value="Genomic_DNA"/>
</dbReference>
<dbReference type="InterPro" id="IPR036873">
    <property type="entry name" value="Rhodanese-like_dom_sf"/>
</dbReference>